<evidence type="ECO:0000256" key="3">
    <source>
        <dbReference type="SAM" id="MobiDB-lite"/>
    </source>
</evidence>
<feature type="region of interest" description="Disordered" evidence="3">
    <location>
        <begin position="668"/>
        <end position="699"/>
    </location>
</feature>
<feature type="region of interest" description="Disordered" evidence="3">
    <location>
        <begin position="111"/>
        <end position="149"/>
    </location>
</feature>
<feature type="compositionally biased region" description="Low complexity" evidence="3">
    <location>
        <begin position="1426"/>
        <end position="1438"/>
    </location>
</feature>
<feature type="compositionally biased region" description="Basic and acidic residues" evidence="3">
    <location>
        <begin position="668"/>
        <end position="691"/>
    </location>
</feature>
<dbReference type="Proteomes" id="UP001158576">
    <property type="component" value="Chromosome PAR"/>
</dbReference>
<dbReference type="InterPro" id="IPR027417">
    <property type="entry name" value="P-loop_NTPase"/>
</dbReference>
<feature type="compositionally biased region" description="Polar residues" evidence="3">
    <location>
        <begin position="1487"/>
        <end position="1498"/>
    </location>
</feature>
<name>A0ABN7S0L1_OIKDI</name>
<feature type="region of interest" description="Disordered" evidence="3">
    <location>
        <begin position="1417"/>
        <end position="1516"/>
    </location>
</feature>
<evidence type="ECO:0000259" key="4">
    <source>
        <dbReference type="PROSITE" id="PS51204"/>
    </source>
</evidence>
<dbReference type="PROSITE" id="PS51204">
    <property type="entry name" value="HSA"/>
    <property type="match status" value="1"/>
</dbReference>
<dbReference type="InterPro" id="IPR000330">
    <property type="entry name" value="SNF2_N"/>
</dbReference>
<dbReference type="SUPFAM" id="SSF52540">
    <property type="entry name" value="P-loop containing nucleoside triphosphate hydrolases"/>
    <property type="match status" value="1"/>
</dbReference>
<dbReference type="InterPro" id="IPR014012">
    <property type="entry name" value="HSA_dom"/>
</dbReference>
<feature type="domain" description="HSA" evidence="4">
    <location>
        <begin position="157"/>
        <end position="233"/>
    </location>
</feature>
<keyword evidence="6" id="KW-1185">Reference proteome</keyword>
<feature type="region of interest" description="Disordered" evidence="3">
    <location>
        <begin position="37"/>
        <end position="74"/>
    </location>
</feature>
<dbReference type="Pfam" id="PF00176">
    <property type="entry name" value="SNF2-rel_dom"/>
    <property type="match status" value="1"/>
</dbReference>
<feature type="compositionally biased region" description="Basic residues" evidence="3">
    <location>
        <begin position="1503"/>
        <end position="1516"/>
    </location>
</feature>
<proteinExistence type="predicted"/>
<gene>
    <name evidence="5" type="ORF">OKIOD_LOCUS4146</name>
</gene>
<dbReference type="PANTHER" id="PTHR46459:SF1">
    <property type="entry name" value="E1A-BINDING PROTEIN P400"/>
    <property type="match status" value="1"/>
</dbReference>
<dbReference type="Gene3D" id="3.40.50.10810">
    <property type="entry name" value="Tandem AAA-ATPase domain"/>
    <property type="match status" value="1"/>
</dbReference>
<dbReference type="Gene3D" id="3.40.50.300">
    <property type="entry name" value="P-loop containing nucleotide triphosphate hydrolases"/>
    <property type="match status" value="1"/>
</dbReference>
<evidence type="ECO:0000313" key="6">
    <source>
        <dbReference type="Proteomes" id="UP001158576"/>
    </source>
</evidence>
<comment type="subcellular location">
    <subcellularLocation>
        <location evidence="1">Nucleus</location>
    </subcellularLocation>
</comment>
<dbReference type="EMBL" id="OU015568">
    <property type="protein sequence ID" value="CAG5090404.1"/>
    <property type="molecule type" value="Genomic_DNA"/>
</dbReference>
<evidence type="ECO:0000313" key="5">
    <source>
        <dbReference type="EMBL" id="CAG5090404.1"/>
    </source>
</evidence>
<accession>A0ABN7S0L1</accession>
<evidence type="ECO:0000256" key="2">
    <source>
        <dbReference type="ARBA" id="ARBA00023242"/>
    </source>
</evidence>
<dbReference type="SMART" id="SM00573">
    <property type="entry name" value="HSA"/>
    <property type="match status" value="1"/>
</dbReference>
<dbReference type="PANTHER" id="PTHR46459">
    <property type="entry name" value="E1A-BINDING PROTEIN P400-RELATED"/>
    <property type="match status" value="1"/>
</dbReference>
<reference evidence="5 6" key="1">
    <citation type="submission" date="2021-04" db="EMBL/GenBank/DDBJ databases">
        <authorList>
            <person name="Bliznina A."/>
        </authorList>
    </citation>
    <scope>NUCLEOTIDE SEQUENCE [LARGE SCALE GENOMIC DNA]</scope>
</reference>
<feature type="compositionally biased region" description="Polar residues" evidence="3">
    <location>
        <begin position="1449"/>
        <end position="1464"/>
    </location>
</feature>
<sequence>MSKNIEHQQLKLEARKKIRNIENDIKSEKMEMQSLIDQGRLITVPSPPANEQAPSQAAGKQEQKTQIPSKPEKLYVIKVEPQRPAPRTIAIEEKPPAKRVKLEAKTEKKIKIENGEGFDPTGSVPPPSTPTLGRPPKTKKAKELKAAQVSKVQNRKLPKCLEPKRRKTHWDYLLDEVKWMATDFYQERRWKKEAAKFFAEACCEELKRRKNLKIEEINWRKRNAAAVSEIVRQWWNSLGALSEYRNILMSKKNEEKKLNLRPLTPDTADDSCFEQTNHKSEIELLEEDAKTPLHMICDLDKLYPDVKVKRSDLPKIAEKDLREADQLKQRIQELQTIKNIEHNFRFDIELAHYQLQGIKWMINSRTLGLPCHLADEKGLAKRTQIIVYLQNSVGTSLLVVQNQDLFYWLAQLSHKCPDFKYCMHDGNVANVLSDVDLVITTYEIASKSEFLLSTRWNSLVFDNVPSSKDIDSRALATLKLISANHKVAVTHTKPTSNEANSNSNSLKNESIVSILLFPDCLVSSRQLGNFTFARSQANVPDKDRPRNTIYKTVKCAMKKRQKILYEDMLIQSKEDLDSQDLDRVMSAVKRLLRVCNHADFRKLPKTKQVQINRETSCKPVHSLLSQLCFVKSSRGIFESEPANLLNRNSRVEKSRLKELKSEIMKEPMEKADDKNQQQKTEIKEEKTIKSEPEDEFQIESDKPEPKIFFPNNDFSGQNSIYEDTISSCRIKFNEHSSSRRGALEFSNRLKNRKRSPWALSSTLKGISSVVSNVPVKYRRVELYPRIFVNNETPNKLLAYENAKMQFFCSTKLENLAIMMERHQKLIKKADNAEKKRPMKTMICVRSEESADLVRSFFLLKLKVESVYISPHATKEEKNRLIHQFNFSKTMKLLLFNTRAGHLPLPPIGIENIYFYEDEILPAARQIFDEDTVWRINPKMVIRMVAKDTVEERICTFSPKIYGQTIQGVHALLTSVVPIDMNPLKDRRRASALPWQLKLCNKEELSIAEKLMNLPPTEEEDDEENMETDADCLSLSETIFSDDEDQILSELTSIEKFALRQIDYDNNLSSRKTESVVSPAPNLNSFFDPLESVNFKEDDLFISSEFLEATLVDRKQELIPVWAPPTPPRESTMDSSYGNVNNINAVHYRTELWESAYESKPMALSVSKTRPILSPLPKAEHELPLSFFHRNTKAIMNHRKQLKNEPKTQHVQTQFSNHPWLIDHELTLAMAVEDFCRNSNVPVNWEEVASIINTYSSSYHSPSSAKQHYENEIIPREEGKPAIVPGQKVPKVSKKAQLLGSDRKAGQKMRSKTAQMYLQDNNSSMSKHFKTIFNDLLDVTIKKDERHRDINQVILKPIPKLERTREDKDGNYPDKEGHRSIIKGYGINPDACLTPLEIIKKYKHRGLPQELNNARAGVHPLATPMGTPRTPSSPSSNRPIKNQWHPPGTQPQQMPSHVQVRQKQPNARKRPGSESMGGPGQKIFYQGGMQQVQRYTSPQEVHPRKVNSPRPGHHVQHRAQVPPNQQFVIQNGKPIQINTGSSGIQIQSPVNQHPIKTEYVPQVAISGANQGIQLVKTVVNPKQEPPDSHEQGQNQSVVISTVEQQVNDQPQMIYVQSNEGNKITLKPLASHQGRQIIQIPQPNAQYISINQHGKVIGSQGGPPKLYIKNSGASGTPHQVVLQPDGSQQLVIPSNMIPQQRLLVQTSTGNIIPQGNKIFIQQTGNINQPIILNQGQQIITNNGQILTLQPQQGKGGRMFVTQQPQQRVMVQQAPRGGNARANQPQQVMMANSSKNIVQVQQQPIQQSIINPIGGQTIQTTIQPNQPALPASAETNVRPINQRN</sequence>
<protein>
    <submittedName>
        <fullName evidence="5">Oidioi.mRNA.OKI2018_I69.PAR.g12588.t1.cds</fullName>
    </submittedName>
</protein>
<dbReference type="InterPro" id="IPR038718">
    <property type="entry name" value="SNF2-like_sf"/>
</dbReference>
<keyword evidence="2" id="KW-0539">Nucleus</keyword>
<organism evidence="5 6">
    <name type="scientific">Oikopleura dioica</name>
    <name type="common">Tunicate</name>
    <dbReference type="NCBI Taxonomy" id="34765"/>
    <lineage>
        <taxon>Eukaryota</taxon>
        <taxon>Metazoa</taxon>
        <taxon>Chordata</taxon>
        <taxon>Tunicata</taxon>
        <taxon>Appendicularia</taxon>
        <taxon>Copelata</taxon>
        <taxon>Oikopleuridae</taxon>
        <taxon>Oikopleura</taxon>
    </lineage>
</organism>
<evidence type="ECO:0000256" key="1">
    <source>
        <dbReference type="ARBA" id="ARBA00004123"/>
    </source>
</evidence>
<dbReference type="Pfam" id="PF07529">
    <property type="entry name" value="HSA"/>
    <property type="match status" value="1"/>
</dbReference>